<dbReference type="PANTHER" id="PTHR42707:SF3">
    <property type="entry name" value="ACYL-COA DEHYDROGENASE AIDB-RELATED"/>
    <property type="match status" value="1"/>
</dbReference>
<name>A0A5B7YHQ3_9ALTE</name>
<evidence type="ECO:0000256" key="4">
    <source>
        <dbReference type="ARBA" id="ARBA00022827"/>
    </source>
</evidence>
<proteinExistence type="inferred from homology"/>
<dbReference type="SUPFAM" id="SSF56645">
    <property type="entry name" value="Acyl-CoA dehydrogenase NM domain-like"/>
    <property type="match status" value="1"/>
</dbReference>
<comment type="cofactor">
    <cofactor evidence="1 5">
        <name>FAD</name>
        <dbReference type="ChEBI" id="CHEBI:57692"/>
    </cofactor>
</comment>
<dbReference type="AlphaFoldDB" id="A0A5B7YHQ3"/>
<sequence length="565" mass="62680">MAQPVFHYDTHSVFNQPAPLANYNAFEADTILQYWINQFGGKHGTERLTKFGHHIGHELQEAGFLANRHAPQFETHNRFGHRVDEVIYHPAYHQLMSHAISQGHCSLPWTSEQVGEHVVRGAMAYLHTHADPGSGCPLTMTFAAVPAISVQPDVAKRWLPKILSGIYDGSNRPWYEKEGVTIGMAMTEKQGGSDVRANTTRAVPVKHAGPGQLYSLTGHKWFCSAPMCDGFLVLAQCDDRLSCFLVPRWREDGTKNPIHIQRLKDKLGNKSNASSEIEFREAHGWLLGEEGKGINTIIQMVALTRYDCMLGSSALMAQAAKEAIWHTAGRAAFGKPLHEQPLMINVLADLALEAEAALAISLRISRALDNLNDPQEAALVRSATAIGKYWICKQAVQHTYEAMECIGGVGYVEDNVTSRLYREAPVNAIWEGSGNVQCLDLLRVLKREPDTLSALLAELGKARGHYTDYDQALETAIADMADTDNLEVHARRLMEQLALCWQAATLIVYGEPWIADAFVSARLSQQKFHHYGTLPSHIDAKAIVMRAMPGSHFSKPDPSHKQETK</sequence>
<dbReference type="Gene3D" id="2.40.110.20">
    <property type="match status" value="1"/>
</dbReference>
<keyword evidence="3 5" id="KW-0285">Flavoprotein</keyword>
<dbReference type="InterPro" id="IPR036250">
    <property type="entry name" value="AcylCo_DH-like_C"/>
</dbReference>
<feature type="domain" description="Acyl-CoA oxidase/dehydrogenase middle" evidence="7">
    <location>
        <begin position="183"/>
        <end position="280"/>
    </location>
</feature>
<dbReference type="Pfam" id="PF18158">
    <property type="entry name" value="AidB_N"/>
    <property type="match status" value="1"/>
</dbReference>
<dbReference type="KEGG" id="salk:FBQ74_03495"/>
<evidence type="ECO:0000313" key="9">
    <source>
        <dbReference type="EMBL" id="QCZ95141.1"/>
    </source>
</evidence>
<evidence type="ECO:0000313" key="10">
    <source>
        <dbReference type="Proteomes" id="UP000304912"/>
    </source>
</evidence>
<feature type="domain" description="Acyl-CoA dehydrogenase/oxidase C-terminal" evidence="6">
    <location>
        <begin position="291"/>
        <end position="444"/>
    </location>
</feature>
<dbReference type="GO" id="GO:0003995">
    <property type="term" value="F:acyl-CoA dehydrogenase activity"/>
    <property type="evidence" value="ECO:0007669"/>
    <property type="project" value="InterPro"/>
</dbReference>
<dbReference type="Proteomes" id="UP000304912">
    <property type="component" value="Chromosome"/>
</dbReference>
<evidence type="ECO:0000256" key="3">
    <source>
        <dbReference type="ARBA" id="ARBA00022630"/>
    </source>
</evidence>
<dbReference type="SUPFAM" id="SSF47203">
    <property type="entry name" value="Acyl-CoA dehydrogenase C-terminal domain-like"/>
    <property type="match status" value="1"/>
</dbReference>
<dbReference type="InterPro" id="IPR041504">
    <property type="entry name" value="AidB_N"/>
</dbReference>
<evidence type="ECO:0000256" key="5">
    <source>
        <dbReference type="RuleBase" id="RU362125"/>
    </source>
</evidence>
<dbReference type="OrthoDB" id="9771038at2"/>
<protein>
    <submittedName>
        <fullName evidence="9">DNA alkylation response protein</fullName>
    </submittedName>
</protein>
<dbReference type="PANTHER" id="PTHR42707">
    <property type="entry name" value="ACYL-COA DEHYDROGENASE"/>
    <property type="match status" value="1"/>
</dbReference>
<feature type="domain" description="Adaptive response protein AidB N-terminal" evidence="8">
    <location>
        <begin position="15"/>
        <end position="168"/>
    </location>
</feature>
<gene>
    <name evidence="9" type="ORF">FBQ74_03495</name>
</gene>
<dbReference type="EMBL" id="CP039852">
    <property type="protein sequence ID" value="QCZ95141.1"/>
    <property type="molecule type" value="Genomic_DNA"/>
</dbReference>
<evidence type="ECO:0000259" key="7">
    <source>
        <dbReference type="Pfam" id="PF02770"/>
    </source>
</evidence>
<keyword evidence="5" id="KW-0560">Oxidoreductase</keyword>
<dbReference type="InterPro" id="IPR009100">
    <property type="entry name" value="AcylCoA_DH/oxidase_NM_dom_sf"/>
</dbReference>
<reference evidence="9 10" key="1">
    <citation type="submission" date="2019-04" db="EMBL/GenBank/DDBJ databases">
        <title>Salinimonas iocasae sp. nov., a halophilic bacterium isolated from the outer tube casing of tubeworms in Okinawa Trough.</title>
        <authorList>
            <person name="Zhang H."/>
            <person name="Wang H."/>
            <person name="Li C."/>
        </authorList>
    </citation>
    <scope>NUCLEOTIDE SEQUENCE [LARGE SCALE GENOMIC DNA]</scope>
    <source>
        <strain evidence="9 10">KX18D6</strain>
    </source>
</reference>
<evidence type="ECO:0000259" key="8">
    <source>
        <dbReference type="Pfam" id="PF18158"/>
    </source>
</evidence>
<keyword evidence="10" id="KW-1185">Reference proteome</keyword>
<dbReference type="InterPro" id="IPR006091">
    <property type="entry name" value="Acyl-CoA_Oxase/DH_mid-dom"/>
</dbReference>
<dbReference type="Pfam" id="PF02770">
    <property type="entry name" value="Acyl-CoA_dh_M"/>
    <property type="match status" value="1"/>
</dbReference>
<dbReference type="Gene3D" id="1.20.140.10">
    <property type="entry name" value="Butyryl-CoA Dehydrogenase, subunit A, domain 3"/>
    <property type="match status" value="1"/>
</dbReference>
<evidence type="ECO:0000256" key="1">
    <source>
        <dbReference type="ARBA" id="ARBA00001974"/>
    </source>
</evidence>
<evidence type="ECO:0000256" key="2">
    <source>
        <dbReference type="ARBA" id="ARBA00009347"/>
    </source>
</evidence>
<dbReference type="InterPro" id="IPR006089">
    <property type="entry name" value="Acyl-CoA_DH_CS"/>
</dbReference>
<keyword evidence="4 5" id="KW-0274">FAD</keyword>
<evidence type="ECO:0000259" key="6">
    <source>
        <dbReference type="Pfam" id="PF00441"/>
    </source>
</evidence>
<dbReference type="PROSITE" id="PS00073">
    <property type="entry name" value="ACYL_COA_DH_2"/>
    <property type="match status" value="1"/>
</dbReference>
<dbReference type="Pfam" id="PF00441">
    <property type="entry name" value="Acyl-CoA_dh_1"/>
    <property type="match status" value="1"/>
</dbReference>
<dbReference type="InterPro" id="IPR009075">
    <property type="entry name" value="AcylCo_DH/oxidase_C"/>
</dbReference>
<comment type="similarity">
    <text evidence="2 5">Belongs to the acyl-CoA dehydrogenase family.</text>
</comment>
<accession>A0A5B7YHQ3</accession>
<dbReference type="InterPro" id="IPR052904">
    <property type="entry name" value="Acyl-CoA_dehydrogenase-like"/>
</dbReference>
<organism evidence="9 10">
    <name type="scientific">Salinimonas iocasae</name>
    <dbReference type="NCBI Taxonomy" id="2572577"/>
    <lineage>
        <taxon>Bacteria</taxon>
        <taxon>Pseudomonadati</taxon>
        <taxon>Pseudomonadota</taxon>
        <taxon>Gammaproteobacteria</taxon>
        <taxon>Alteromonadales</taxon>
        <taxon>Alteromonadaceae</taxon>
        <taxon>Alteromonas/Salinimonas group</taxon>
        <taxon>Salinimonas</taxon>
    </lineage>
</organism>
<dbReference type="Gene3D" id="6.10.250.600">
    <property type="match status" value="1"/>
</dbReference>